<sequence length="96" mass="10966">MSSTEEKVLEKLDYRILEINNISRSADVSCIIITNRPPASEIIEDIKKTVNVLSVFSFLSTIKAKGKVKDFIELANKDYVKFIMLDEVLVKLEELM</sequence>
<dbReference type="GeneID" id="14550719"/>
<dbReference type="Proteomes" id="UP000065473">
    <property type="component" value="Chromosome"/>
</dbReference>
<dbReference type="OMA" id="MMTVKVK"/>
<evidence type="ECO:0000313" key="1">
    <source>
        <dbReference type="EMBL" id="ALU29425.1"/>
    </source>
</evidence>
<dbReference type="STRING" id="1435377.SUSAZ_00965"/>
<evidence type="ECO:0000313" key="4">
    <source>
        <dbReference type="Proteomes" id="UP000065473"/>
    </source>
</evidence>
<dbReference type="OrthoDB" id="36027at2157"/>
<proteinExistence type="predicted"/>
<dbReference type="RefSeq" id="WP_011277111.1">
    <property type="nucleotide sequence ID" value="NZ_BHWZ01000001.1"/>
</dbReference>
<dbReference type="AlphaFoldDB" id="A0A0U3GTZ2"/>
<evidence type="ECO:0000313" key="3">
    <source>
        <dbReference type="Proteomes" id="UP000060043"/>
    </source>
</evidence>
<name>A0A0U3GTZ2_9CREN</name>
<dbReference type="EMBL" id="CP013695">
    <property type="protein sequence ID" value="ALU32153.1"/>
    <property type="molecule type" value="Genomic_DNA"/>
</dbReference>
<dbReference type="PaxDb" id="1435377-SUSAZ_00965"/>
<evidence type="ECO:0000313" key="2">
    <source>
        <dbReference type="EMBL" id="ALU32153.1"/>
    </source>
</evidence>
<dbReference type="EMBL" id="CP013694">
    <property type="protein sequence ID" value="ALU29425.1"/>
    <property type="molecule type" value="Genomic_DNA"/>
</dbReference>
<gene>
    <name evidence="1" type="ORF">ATY89_05330</name>
    <name evidence="2" type="ORF">ATZ20_08350</name>
</gene>
<protein>
    <submittedName>
        <fullName evidence="2">Uncharacterized protein</fullName>
    </submittedName>
</protein>
<organism evidence="2 3">
    <name type="scientific">Sulfolobus acidocaldarius</name>
    <dbReference type="NCBI Taxonomy" id="2285"/>
    <lineage>
        <taxon>Archaea</taxon>
        <taxon>Thermoproteota</taxon>
        <taxon>Thermoprotei</taxon>
        <taxon>Sulfolobales</taxon>
        <taxon>Sulfolobaceae</taxon>
        <taxon>Sulfolobus</taxon>
    </lineage>
</organism>
<dbReference type="Proteomes" id="UP000060043">
    <property type="component" value="Chromosome"/>
</dbReference>
<accession>A0A0U3GTZ2</accession>
<reference evidence="3 4" key="1">
    <citation type="submission" date="2015-12" db="EMBL/GenBank/DDBJ databases">
        <title>A stable core within a dynamic pangenome in Sulfolobus acidocaldarius.</title>
        <authorList>
            <person name="Anderson R."/>
            <person name="Kouris A."/>
            <person name="Seward C."/>
            <person name="Campbell K."/>
            <person name="Whitaker R."/>
        </authorList>
    </citation>
    <scope>NUCLEOTIDE SEQUENCE [LARGE SCALE GENOMIC DNA]</scope>
    <source>
        <strain evidence="1 4">GG12-C01-09</strain>
        <strain evidence="2 3">NG05B_CO5_07</strain>
    </source>
</reference>